<evidence type="ECO:0000256" key="2">
    <source>
        <dbReference type="SAM" id="Phobius"/>
    </source>
</evidence>
<evidence type="ECO:0000313" key="6">
    <source>
        <dbReference type="EMBL" id="SUV29143.1"/>
    </source>
</evidence>
<keyword evidence="2" id="KW-0812">Transmembrane</keyword>
<dbReference type="OrthoDB" id="9776208at2"/>
<keyword evidence="2" id="KW-1133">Transmembrane helix</keyword>
<dbReference type="Proteomes" id="UP000283538">
    <property type="component" value="Unassembled WGS sequence"/>
</dbReference>
<reference evidence="5 8" key="2">
    <citation type="submission" date="2018-08" db="EMBL/GenBank/DDBJ databases">
        <title>A genome reference for cultivated species of the human gut microbiota.</title>
        <authorList>
            <person name="Zou Y."/>
            <person name="Xue W."/>
            <person name="Luo G."/>
        </authorList>
    </citation>
    <scope>NUCLEOTIDE SEQUENCE [LARGE SCALE GENOMIC DNA]</scope>
    <source>
        <strain evidence="5 8">AM26-26AC</strain>
    </source>
</reference>
<dbReference type="SUPFAM" id="SSF48452">
    <property type="entry name" value="TPR-like"/>
    <property type="match status" value="1"/>
</dbReference>
<feature type="transmembrane region" description="Helical" evidence="2">
    <location>
        <begin position="159"/>
        <end position="181"/>
    </location>
</feature>
<feature type="domain" description="SH3b" evidence="4">
    <location>
        <begin position="227"/>
        <end position="278"/>
    </location>
</feature>
<gene>
    <name evidence="6" type="primary">batE</name>
    <name evidence="5" type="ORF">DW701_04770</name>
    <name evidence="6" type="ORF">NCTC11155_01111</name>
</gene>
<dbReference type="EMBL" id="QSLA01000004">
    <property type="protein sequence ID" value="RHF10457.1"/>
    <property type="molecule type" value="Genomic_DNA"/>
</dbReference>
<dbReference type="EMBL" id="UFSX01000001">
    <property type="protein sequence ID" value="SUV29143.1"/>
    <property type="molecule type" value="Genomic_DNA"/>
</dbReference>
<protein>
    <submittedName>
        <fullName evidence="6">Aerotolerance-related exported protein</fullName>
    </submittedName>
    <submittedName>
        <fullName evidence="5">Tetratricopeptide repeat protein</fullName>
    </submittedName>
</protein>
<name>A0A380YKU0_9BACE</name>
<evidence type="ECO:0000256" key="3">
    <source>
        <dbReference type="SAM" id="SignalP"/>
    </source>
</evidence>
<feature type="chain" id="PRO_5036333634" evidence="3">
    <location>
        <begin position="25"/>
        <end position="281"/>
    </location>
</feature>
<proteinExistence type="predicted"/>
<keyword evidence="1" id="KW-0802">TPR repeat</keyword>
<keyword evidence="2" id="KW-0472">Membrane</keyword>
<sequence length="281" mass="31134">MMKKIISLTFGLLMTMAAWGQSSAAVDTLTPAQDSVSIGSHTEFAAAKISDDNVTKAEGDSAYMRNDYASAIQIYESLLKKGEAAEIYYNLGNSYYKADDIAKAILNYERALLLQPGNADIRANLEIARSKTIDKVVSVPDIFFVAWVKSLINCLSVDAWAKLGIVFFILLLISFSLFFLFKQIVWKKSGFIAGIVFLFLVVLSNIFASEQKSELVNRNKAIILSPSVTVRSTPSESGTSLFILHEGHKIEVKDNSMREWKEIRLEDGKVGWVPTSAIEVI</sequence>
<evidence type="ECO:0000313" key="7">
    <source>
        <dbReference type="Proteomes" id="UP000254424"/>
    </source>
</evidence>
<accession>A0A380YKU0</accession>
<feature type="signal peptide" evidence="3">
    <location>
        <begin position="1"/>
        <end position="24"/>
    </location>
</feature>
<dbReference type="STRING" id="483216.BACEGG_02727"/>
<organism evidence="6 7">
    <name type="scientific">Bacteroides eggerthii</name>
    <dbReference type="NCBI Taxonomy" id="28111"/>
    <lineage>
        <taxon>Bacteria</taxon>
        <taxon>Pseudomonadati</taxon>
        <taxon>Bacteroidota</taxon>
        <taxon>Bacteroidia</taxon>
        <taxon>Bacteroidales</taxon>
        <taxon>Bacteroidaceae</taxon>
        <taxon>Bacteroides</taxon>
    </lineage>
</organism>
<dbReference type="AlphaFoldDB" id="A0A380YKU0"/>
<evidence type="ECO:0000313" key="5">
    <source>
        <dbReference type="EMBL" id="RHF10457.1"/>
    </source>
</evidence>
<dbReference type="InterPro" id="IPR011990">
    <property type="entry name" value="TPR-like_helical_dom_sf"/>
</dbReference>
<dbReference type="InterPro" id="IPR019734">
    <property type="entry name" value="TPR_rpt"/>
</dbReference>
<evidence type="ECO:0000256" key="1">
    <source>
        <dbReference type="PROSITE-ProRule" id="PRU00339"/>
    </source>
</evidence>
<dbReference type="Gene3D" id="1.25.40.10">
    <property type="entry name" value="Tetratricopeptide repeat domain"/>
    <property type="match status" value="1"/>
</dbReference>
<dbReference type="GeneID" id="93071035"/>
<dbReference type="InterPro" id="IPR003646">
    <property type="entry name" value="SH3-like_bac-type"/>
</dbReference>
<reference evidence="6 7" key="1">
    <citation type="submission" date="2018-06" db="EMBL/GenBank/DDBJ databases">
        <authorList>
            <consortium name="Pathogen Informatics"/>
            <person name="Doyle S."/>
        </authorList>
    </citation>
    <scope>NUCLEOTIDE SEQUENCE [LARGE SCALE GENOMIC DNA]</scope>
    <source>
        <strain evidence="6 7">NCTC11155</strain>
    </source>
</reference>
<dbReference type="Proteomes" id="UP000254424">
    <property type="component" value="Unassembled WGS sequence"/>
</dbReference>
<feature type="repeat" description="TPR" evidence="1">
    <location>
        <begin position="85"/>
        <end position="118"/>
    </location>
</feature>
<dbReference type="Pfam" id="PF00515">
    <property type="entry name" value="TPR_1"/>
    <property type="match status" value="1"/>
</dbReference>
<feature type="transmembrane region" description="Helical" evidence="2">
    <location>
        <begin position="190"/>
        <end position="208"/>
    </location>
</feature>
<dbReference type="PROSITE" id="PS50005">
    <property type="entry name" value="TPR"/>
    <property type="match status" value="1"/>
</dbReference>
<dbReference type="RefSeq" id="WP_004291038.1">
    <property type="nucleotide sequence ID" value="NZ_CABKNQ010000018.1"/>
</dbReference>
<keyword evidence="3" id="KW-0732">Signal</keyword>
<evidence type="ECO:0000259" key="4">
    <source>
        <dbReference type="Pfam" id="PF08239"/>
    </source>
</evidence>
<dbReference type="Pfam" id="PF08239">
    <property type="entry name" value="SH3_3"/>
    <property type="match status" value="1"/>
</dbReference>
<dbReference type="Gene3D" id="2.30.30.40">
    <property type="entry name" value="SH3 Domains"/>
    <property type="match status" value="1"/>
</dbReference>
<dbReference type="SMART" id="SM00028">
    <property type="entry name" value="TPR"/>
    <property type="match status" value="1"/>
</dbReference>
<evidence type="ECO:0000313" key="8">
    <source>
        <dbReference type="Proteomes" id="UP000283538"/>
    </source>
</evidence>
<dbReference type="PROSITE" id="PS50293">
    <property type="entry name" value="TPR_REGION"/>
    <property type="match status" value="1"/>
</dbReference>